<feature type="region of interest" description="Disordered" evidence="4">
    <location>
        <begin position="37"/>
        <end position="66"/>
    </location>
</feature>
<dbReference type="InterPro" id="IPR002068">
    <property type="entry name" value="A-crystallin/Hsp20_dom"/>
</dbReference>
<reference evidence="8" key="1">
    <citation type="submission" date="2010-07" db="EMBL/GenBank/DDBJ databases">
        <title>The genome sequence of Gaeumannomyces graminis var. tritici strain R3-111a-1.</title>
        <authorList>
            <consortium name="The Broad Institute Genome Sequencing Platform"/>
            <person name="Ma L.-J."/>
            <person name="Dead R."/>
            <person name="Young S."/>
            <person name="Zeng Q."/>
            <person name="Koehrsen M."/>
            <person name="Alvarado L."/>
            <person name="Berlin A."/>
            <person name="Chapman S.B."/>
            <person name="Chen Z."/>
            <person name="Freedman E."/>
            <person name="Gellesch M."/>
            <person name="Goldberg J."/>
            <person name="Griggs A."/>
            <person name="Gujja S."/>
            <person name="Heilman E.R."/>
            <person name="Heiman D."/>
            <person name="Hepburn T."/>
            <person name="Howarth C."/>
            <person name="Jen D."/>
            <person name="Larson L."/>
            <person name="Mehta T."/>
            <person name="Neiman D."/>
            <person name="Pearson M."/>
            <person name="Roberts A."/>
            <person name="Saif S."/>
            <person name="Shea T."/>
            <person name="Shenoy N."/>
            <person name="Sisk P."/>
            <person name="Stolte C."/>
            <person name="Sykes S."/>
            <person name="Walk T."/>
            <person name="White J."/>
            <person name="Yandava C."/>
            <person name="Haas B."/>
            <person name="Nusbaum C."/>
            <person name="Birren B."/>
        </authorList>
    </citation>
    <scope>NUCLEOTIDE SEQUENCE [LARGE SCALE GENOMIC DNA]</scope>
    <source>
        <strain evidence="8">R3-111a-1</strain>
    </source>
</reference>
<feature type="region of interest" description="Disordered" evidence="4">
    <location>
        <begin position="112"/>
        <end position="181"/>
    </location>
</feature>
<keyword evidence="1 6" id="KW-0346">Stress response</keyword>
<dbReference type="STRING" id="644352.J3NYP7"/>
<sequence>MAFFASRPSASLYEPNYSGLFRLIDEFNNYAAEANASDADAPAPSSNNQALTNSTGGNNNGVSNRANKRRSLHNSLPIWTPKFDLQETPSTYVLHGEFPGVEKKDIHIEFADEQTMSIRGRSERVQTHSSEDVEEATGKDAGKDAGKEKEKDSGAQQESNGKEVAHQDKSKQQVGAQREQRPQLKYWVAERSLGEFARSFTFPSRVDPSGVVAKLDNGVLNLVVPKAAKPQGRKITVT</sequence>
<evidence type="ECO:0000256" key="3">
    <source>
        <dbReference type="RuleBase" id="RU003616"/>
    </source>
</evidence>
<gene>
    <name evidence="7" type="primary">20346857</name>
    <name evidence="6" type="ORF">GGTG_06399</name>
</gene>
<evidence type="ECO:0000256" key="4">
    <source>
        <dbReference type="SAM" id="MobiDB-lite"/>
    </source>
</evidence>
<dbReference type="HOGENOM" id="CLU_046737_1_1_1"/>
<dbReference type="VEuPathDB" id="FungiDB:GGTG_06399"/>
<dbReference type="InterPro" id="IPR008978">
    <property type="entry name" value="HSP20-like_chaperone"/>
</dbReference>
<proteinExistence type="inferred from homology"/>
<reference evidence="7" key="5">
    <citation type="submission" date="2018-04" db="UniProtKB">
        <authorList>
            <consortium name="EnsemblFungi"/>
        </authorList>
    </citation>
    <scope>IDENTIFICATION</scope>
    <source>
        <strain evidence="7">R3-111a-1</strain>
    </source>
</reference>
<dbReference type="Proteomes" id="UP000006039">
    <property type="component" value="Unassembled WGS sequence"/>
</dbReference>
<evidence type="ECO:0000313" key="8">
    <source>
        <dbReference type="Proteomes" id="UP000006039"/>
    </source>
</evidence>
<dbReference type="CDD" id="cd06464">
    <property type="entry name" value="ACD_sHsps-like"/>
    <property type="match status" value="1"/>
</dbReference>
<evidence type="ECO:0000256" key="2">
    <source>
        <dbReference type="PROSITE-ProRule" id="PRU00285"/>
    </source>
</evidence>
<name>J3NYP7_GAET3</name>
<reference evidence="7" key="4">
    <citation type="journal article" date="2015" name="G3 (Bethesda)">
        <title>Genome sequences of three phytopathogenic species of the Magnaporthaceae family of fungi.</title>
        <authorList>
            <person name="Okagaki L.H."/>
            <person name="Nunes C.C."/>
            <person name="Sailsbery J."/>
            <person name="Clay B."/>
            <person name="Brown D."/>
            <person name="John T."/>
            <person name="Oh Y."/>
            <person name="Young N."/>
            <person name="Fitzgerald M."/>
            <person name="Haas B.J."/>
            <person name="Zeng Q."/>
            <person name="Young S."/>
            <person name="Adiconis X."/>
            <person name="Fan L."/>
            <person name="Levin J.Z."/>
            <person name="Mitchell T.K."/>
            <person name="Okubara P.A."/>
            <person name="Farman M.L."/>
            <person name="Kohn L.M."/>
            <person name="Birren B."/>
            <person name="Ma L.-J."/>
            <person name="Dean R.A."/>
        </authorList>
    </citation>
    <scope>NUCLEOTIDE SEQUENCE</scope>
    <source>
        <strain evidence="7">R3-111a-1</strain>
    </source>
</reference>
<keyword evidence="8" id="KW-1185">Reference proteome</keyword>
<protein>
    <submittedName>
        <fullName evidence="6">Small heat shock protein</fullName>
    </submittedName>
</protein>
<feature type="compositionally biased region" description="Basic and acidic residues" evidence="4">
    <location>
        <begin position="160"/>
        <end position="171"/>
    </location>
</feature>
<dbReference type="GeneID" id="20346857"/>
<evidence type="ECO:0000256" key="1">
    <source>
        <dbReference type="ARBA" id="ARBA00023016"/>
    </source>
</evidence>
<dbReference type="EnsemblFungi" id="EJT76480">
    <property type="protein sequence ID" value="EJT76480"/>
    <property type="gene ID" value="GGTG_06399"/>
</dbReference>
<dbReference type="eggNOG" id="KOG0710">
    <property type="taxonomic scope" value="Eukaryota"/>
</dbReference>
<reference evidence="6" key="2">
    <citation type="submission" date="2010-07" db="EMBL/GenBank/DDBJ databases">
        <authorList>
            <consortium name="The Broad Institute Genome Sequencing Platform"/>
            <consortium name="Broad Institute Genome Sequencing Center for Infectious Disease"/>
            <person name="Ma L.-J."/>
            <person name="Dead R."/>
            <person name="Young S."/>
            <person name="Zeng Q."/>
            <person name="Koehrsen M."/>
            <person name="Alvarado L."/>
            <person name="Berlin A."/>
            <person name="Chapman S.B."/>
            <person name="Chen Z."/>
            <person name="Freedman E."/>
            <person name="Gellesch M."/>
            <person name="Goldberg J."/>
            <person name="Griggs A."/>
            <person name="Gujja S."/>
            <person name="Heilman E.R."/>
            <person name="Heiman D."/>
            <person name="Hepburn T."/>
            <person name="Howarth C."/>
            <person name="Jen D."/>
            <person name="Larson L."/>
            <person name="Mehta T."/>
            <person name="Neiman D."/>
            <person name="Pearson M."/>
            <person name="Roberts A."/>
            <person name="Saif S."/>
            <person name="Shea T."/>
            <person name="Shenoy N."/>
            <person name="Sisk P."/>
            <person name="Stolte C."/>
            <person name="Sykes S."/>
            <person name="Walk T."/>
            <person name="White J."/>
            <person name="Yandava C."/>
            <person name="Haas B."/>
            <person name="Nusbaum C."/>
            <person name="Birren B."/>
        </authorList>
    </citation>
    <scope>NUCLEOTIDE SEQUENCE</scope>
    <source>
        <strain evidence="6">R3-111a-1</strain>
    </source>
</reference>
<evidence type="ECO:0000313" key="6">
    <source>
        <dbReference type="EMBL" id="EJT76480.1"/>
    </source>
</evidence>
<dbReference type="PANTHER" id="PTHR11527">
    <property type="entry name" value="HEAT-SHOCK PROTEIN 20 FAMILY MEMBER"/>
    <property type="match status" value="1"/>
</dbReference>
<comment type="similarity">
    <text evidence="2 3">Belongs to the small heat shock protein (HSP20) family.</text>
</comment>
<feature type="compositionally biased region" description="Low complexity" evidence="4">
    <location>
        <begin position="37"/>
        <end position="64"/>
    </location>
</feature>
<dbReference type="InterPro" id="IPR031107">
    <property type="entry name" value="Small_HSP"/>
</dbReference>
<dbReference type="RefSeq" id="XP_009222480.1">
    <property type="nucleotide sequence ID" value="XM_009224216.1"/>
</dbReference>
<evidence type="ECO:0000313" key="7">
    <source>
        <dbReference type="EnsemblFungi" id="EJT76480"/>
    </source>
</evidence>
<reference evidence="6" key="3">
    <citation type="submission" date="2010-09" db="EMBL/GenBank/DDBJ databases">
        <title>Annotation of Gaeumannomyces graminis var. tritici R3-111a-1.</title>
        <authorList>
            <consortium name="The Broad Institute Genome Sequencing Platform"/>
            <person name="Ma L.-J."/>
            <person name="Dead R."/>
            <person name="Young S.K."/>
            <person name="Zeng Q."/>
            <person name="Gargeya S."/>
            <person name="Fitzgerald M."/>
            <person name="Haas B."/>
            <person name="Abouelleil A."/>
            <person name="Alvarado L."/>
            <person name="Arachchi H.M."/>
            <person name="Berlin A."/>
            <person name="Brown A."/>
            <person name="Chapman S.B."/>
            <person name="Chen Z."/>
            <person name="Dunbar C."/>
            <person name="Freedman E."/>
            <person name="Gearin G."/>
            <person name="Gellesch M."/>
            <person name="Goldberg J."/>
            <person name="Griggs A."/>
            <person name="Gujja S."/>
            <person name="Heiman D."/>
            <person name="Howarth C."/>
            <person name="Larson L."/>
            <person name="Lui A."/>
            <person name="MacDonald P.J.P."/>
            <person name="Mehta T."/>
            <person name="Montmayeur A."/>
            <person name="Murphy C."/>
            <person name="Neiman D."/>
            <person name="Pearson M."/>
            <person name="Priest M."/>
            <person name="Roberts A."/>
            <person name="Saif S."/>
            <person name="Shea T."/>
            <person name="Shenoy N."/>
            <person name="Sisk P."/>
            <person name="Stolte C."/>
            <person name="Sykes S."/>
            <person name="Yandava C."/>
            <person name="Wortman J."/>
            <person name="Nusbaum C."/>
            <person name="Birren B."/>
        </authorList>
    </citation>
    <scope>NUCLEOTIDE SEQUENCE</scope>
    <source>
        <strain evidence="6">R3-111a-1</strain>
    </source>
</reference>
<organism evidence="6">
    <name type="scientific">Gaeumannomyces tritici (strain R3-111a-1)</name>
    <name type="common">Wheat and barley take-all root rot fungus</name>
    <name type="synonym">Gaeumannomyces graminis var. tritici</name>
    <dbReference type="NCBI Taxonomy" id="644352"/>
    <lineage>
        <taxon>Eukaryota</taxon>
        <taxon>Fungi</taxon>
        <taxon>Dikarya</taxon>
        <taxon>Ascomycota</taxon>
        <taxon>Pezizomycotina</taxon>
        <taxon>Sordariomycetes</taxon>
        <taxon>Sordariomycetidae</taxon>
        <taxon>Magnaporthales</taxon>
        <taxon>Magnaporthaceae</taxon>
        <taxon>Gaeumannomyces</taxon>
    </lineage>
</organism>
<dbReference type="PROSITE" id="PS01031">
    <property type="entry name" value="SHSP"/>
    <property type="match status" value="1"/>
</dbReference>
<dbReference type="AlphaFoldDB" id="J3NYP7"/>
<dbReference type="OrthoDB" id="1431247at2759"/>
<dbReference type="Pfam" id="PF00011">
    <property type="entry name" value="HSP20"/>
    <property type="match status" value="1"/>
</dbReference>
<dbReference type="Gene3D" id="2.60.40.790">
    <property type="match status" value="1"/>
</dbReference>
<evidence type="ECO:0000259" key="5">
    <source>
        <dbReference type="PROSITE" id="PS01031"/>
    </source>
</evidence>
<feature type="compositionally biased region" description="Basic and acidic residues" evidence="4">
    <location>
        <begin position="120"/>
        <end position="153"/>
    </location>
</feature>
<feature type="domain" description="SHSP" evidence="5">
    <location>
        <begin position="74"/>
        <end position="238"/>
    </location>
</feature>
<accession>J3NYP7</accession>
<dbReference type="EMBL" id="GL385397">
    <property type="protein sequence ID" value="EJT76480.1"/>
    <property type="molecule type" value="Genomic_DNA"/>
</dbReference>
<dbReference type="SUPFAM" id="SSF49764">
    <property type="entry name" value="HSP20-like chaperones"/>
    <property type="match status" value="1"/>
</dbReference>